<dbReference type="AlphaFoldDB" id="A0A5J4YQ62"/>
<dbReference type="Proteomes" id="UP000324585">
    <property type="component" value="Unassembled WGS sequence"/>
</dbReference>
<sequence>MRLHATEGARNSWDALKAAVLEELKPVVKRAFTKDLGKISMALHSQSNAELEVSRAKFTQELSALRALTAAAREDHKTGLSTPPLLRTGFRVMQSGNDCTLDRREYVYSTLFTSVAESFKEFEQVRGQVDYIATVARRDILRAAAQLSQVTIAIFALEHVRLMPANCRQLLAHGFSEPIVLATDSKRILDSITKSSMLPEKVQMTRMLV</sequence>
<protein>
    <submittedName>
        <fullName evidence="1">Uncharacterized protein</fullName>
    </submittedName>
</protein>
<evidence type="ECO:0000313" key="1">
    <source>
        <dbReference type="EMBL" id="KAA8493651.1"/>
    </source>
</evidence>
<gene>
    <name evidence="1" type="ORF">FVE85_4788</name>
</gene>
<comment type="caution">
    <text evidence="1">The sequence shown here is derived from an EMBL/GenBank/DDBJ whole genome shotgun (WGS) entry which is preliminary data.</text>
</comment>
<reference evidence="2" key="1">
    <citation type="journal article" date="2019" name="Nat. Commun.">
        <title>Expansion of phycobilisome linker gene families in mesophilic red algae.</title>
        <authorList>
            <person name="Lee J."/>
            <person name="Kim D."/>
            <person name="Bhattacharya D."/>
            <person name="Yoon H.S."/>
        </authorList>
    </citation>
    <scope>NUCLEOTIDE SEQUENCE [LARGE SCALE GENOMIC DNA]</scope>
    <source>
        <strain evidence="2">CCMP 1328</strain>
    </source>
</reference>
<dbReference type="EMBL" id="VRMN01000006">
    <property type="protein sequence ID" value="KAA8493651.1"/>
    <property type="molecule type" value="Genomic_DNA"/>
</dbReference>
<proteinExistence type="predicted"/>
<accession>A0A5J4YQ62</accession>
<organism evidence="1 2">
    <name type="scientific">Porphyridium purpureum</name>
    <name type="common">Red alga</name>
    <name type="synonym">Porphyridium cruentum</name>
    <dbReference type="NCBI Taxonomy" id="35688"/>
    <lineage>
        <taxon>Eukaryota</taxon>
        <taxon>Rhodophyta</taxon>
        <taxon>Bangiophyceae</taxon>
        <taxon>Porphyridiales</taxon>
        <taxon>Porphyridiaceae</taxon>
        <taxon>Porphyridium</taxon>
    </lineage>
</organism>
<evidence type="ECO:0000313" key="2">
    <source>
        <dbReference type="Proteomes" id="UP000324585"/>
    </source>
</evidence>
<keyword evidence="2" id="KW-1185">Reference proteome</keyword>
<name>A0A5J4YQ62_PORPP</name>